<dbReference type="SUPFAM" id="SSF55785">
    <property type="entry name" value="PYP-like sensor domain (PAS domain)"/>
    <property type="match status" value="1"/>
</dbReference>
<dbReference type="Proteomes" id="UP000218288">
    <property type="component" value="Chromosome"/>
</dbReference>
<accession>A0A161J7J0</accession>
<dbReference type="Gene3D" id="3.30.450.20">
    <property type="entry name" value="PAS domain"/>
    <property type="match status" value="1"/>
</dbReference>
<dbReference type="InterPro" id="IPR013656">
    <property type="entry name" value="PAS_4"/>
</dbReference>
<dbReference type="AlphaFoldDB" id="A0A161J7J0"/>
<dbReference type="CDD" id="cd01949">
    <property type="entry name" value="GGDEF"/>
    <property type="match status" value="1"/>
</dbReference>
<dbReference type="EMBL" id="AP014809">
    <property type="protein sequence ID" value="BAU93622.1"/>
    <property type="molecule type" value="Genomic_DNA"/>
</dbReference>
<dbReference type="InterPro" id="IPR029787">
    <property type="entry name" value="Nucleotide_cyclase"/>
</dbReference>
<dbReference type="SUPFAM" id="SSF55781">
    <property type="entry name" value="GAF domain-like"/>
    <property type="match status" value="1"/>
</dbReference>
<reference evidence="4 5" key="1">
    <citation type="journal article" date="2016" name="Genome Announc.">
        <title>Complete Genome Sequence of Methylobacterium populi P-1M, Isolated from Pink-Pigmented Household Biofilm.</title>
        <authorList>
            <person name="Morohoshi T."/>
            <person name="Ikeda T."/>
        </authorList>
    </citation>
    <scope>NUCLEOTIDE SEQUENCE [LARGE SCALE GENOMIC DNA]</scope>
    <source>
        <strain evidence="4 5">P-1M</strain>
    </source>
</reference>
<feature type="domain" description="PAC" evidence="2">
    <location>
        <begin position="259"/>
        <end position="310"/>
    </location>
</feature>
<evidence type="ECO:0000313" key="5">
    <source>
        <dbReference type="Proteomes" id="UP000218288"/>
    </source>
</evidence>
<feature type="coiled-coil region" evidence="1">
    <location>
        <begin position="165"/>
        <end position="195"/>
    </location>
</feature>
<dbReference type="RefSeq" id="WP_096487319.1">
    <property type="nucleotide sequence ID" value="NZ_AP014809.1"/>
</dbReference>
<dbReference type="Pfam" id="PF08448">
    <property type="entry name" value="PAS_4"/>
    <property type="match status" value="1"/>
</dbReference>
<protein>
    <submittedName>
        <fullName evidence="4">GAF sensor-containing diguanylate cyclase</fullName>
    </submittedName>
</protein>
<dbReference type="InterPro" id="IPR029016">
    <property type="entry name" value="GAF-like_dom_sf"/>
</dbReference>
<dbReference type="InterPro" id="IPR000700">
    <property type="entry name" value="PAS-assoc_C"/>
</dbReference>
<proteinExistence type="predicted"/>
<evidence type="ECO:0000256" key="1">
    <source>
        <dbReference type="SAM" id="Coils"/>
    </source>
</evidence>
<dbReference type="Gene3D" id="3.30.70.270">
    <property type="match status" value="1"/>
</dbReference>
<organism evidence="4 5">
    <name type="scientific">Methylorubrum populi</name>
    <dbReference type="NCBI Taxonomy" id="223967"/>
    <lineage>
        <taxon>Bacteria</taxon>
        <taxon>Pseudomonadati</taxon>
        <taxon>Pseudomonadota</taxon>
        <taxon>Alphaproteobacteria</taxon>
        <taxon>Hyphomicrobiales</taxon>
        <taxon>Methylobacteriaceae</taxon>
        <taxon>Methylorubrum</taxon>
    </lineage>
</organism>
<evidence type="ECO:0000259" key="3">
    <source>
        <dbReference type="PROSITE" id="PS50887"/>
    </source>
</evidence>
<dbReference type="NCBIfam" id="TIGR00254">
    <property type="entry name" value="GGDEF"/>
    <property type="match status" value="1"/>
</dbReference>
<dbReference type="InterPro" id="IPR000160">
    <property type="entry name" value="GGDEF_dom"/>
</dbReference>
<dbReference type="OrthoDB" id="315417at2"/>
<dbReference type="PROSITE" id="PS50887">
    <property type="entry name" value="GGDEF"/>
    <property type="match status" value="1"/>
</dbReference>
<dbReference type="SMART" id="SM00065">
    <property type="entry name" value="GAF"/>
    <property type="match status" value="1"/>
</dbReference>
<evidence type="ECO:0000313" key="4">
    <source>
        <dbReference type="EMBL" id="BAU93622.1"/>
    </source>
</evidence>
<sequence>MSDNQREALRQKVLAEIALLDTPPEREFDVLAKLARRMLGTGMSSITLIAPERQWFKARCGPLAPETARARAFCPVVVETEAPLTVADARLDPRFAGSPFVTGAPNIRYYAGVPVRARLSDGDVVTIGTLCVLDEQPRVPMPTDVEVLEELACVAEALIEARAAALRAAKVAEEHRLAVERLERERRQFKQAERMADMGSYRYDIEKRSTTWSDGVFAIHERPVSGGVPSGEIMNHFPEPDRARFVAAVMRTLDTGEPFEMDADLVTAKGNARRVRCSCEIELAKGKPVALIGLIQDITERHDLEQRLRHQARTDDLTQLANRAEFHRVLDARLRAARVADGDVAVLLIDLDGFKGVNDVLGHAAGDAVLRRIAERLRAACNDGCLPARLGGDEFAVVMSAGLDRDGLDRKVRRLLHDLEIVADGQGHIARVTGTIGIAWSRGAAQDRDVLLRQADAALYAAKRTRKGTAQTYELGADNRQAG</sequence>
<dbReference type="Pfam" id="PF00990">
    <property type="entry name" value="GGDEF"/>
    <property type="match status" value="1"/>
</dbReference>
<dbReference type="Gene3D" id="3.30.450.40">
    <property type="match status" value="1"/>
</dbReference>
<gene>
    <name evidence="4" type="ORF">MPPM_5017</name>
</gene>
<dbReference type="InterPro" id="IPR035965">
    <property type="entry name" value="PAS-like_dom_sf"/>
</dbReference>
<dbReference type="InterPro" id="IPR043128">
    <property type="entry name" value="Rev_trsase/Diguanyl_cyclase"/>
</dbReference>
<dbReference type="InterPro" id="IPR003018">
    <property type="entry name" value="GAF"/>
</dbReference>
<feature type="domain" description="GGDEF" evidence="3">
    <location>
        <begin position="342"/>
        <end position="475"/>
    </location>
</feature>
<dbReference type="PANTHER" id="PTHR44757:SF2">
    <property type="entry name" value="BIOFILM ARCHITECTURE MAINTENANCE PROTEIN MBAA"/>
    <property type="match status" value="1"/>
</dbReference>
<dbReference type="SUPFAM" id="SSF55073">
    <property type="entry name" value="Nucleotide cyclase"/>
    <property type="match status" value="1"/>
</dbReference>
<dbReference type="PROSITE" id="PS50113">
    <property type="entry name" value="PAC"/>
    <property type="match status" value="1"/>
</dbReference>
<dbReference type="SMART" id="SM00267">
    <property type="entry name" value="GGDEF"/>
    <property type="match status" value="1"/>
</dbReference>
<dbReference type="PANTHER" id="PTHR44757">
    <property type="entry name" value="DIGUANYLATE CYCLASE DGCP"/>
    <property type="match status" value="1"/>
</dbReference>
<name>A0A161J7J0_9HYPH</name>
<keyword evidence="1" id="KW-0175">Coiled coil</keyword>
<dbReference type="InterPro" id="IPR052155">
    <property type="entry name" value="Biofilm_reg_signaling"/>
</dbReference>
<evidence type="ECO:0000259" key="2">
    <source>
        <dbReference type="PROSITE" id="PS50113"/>
    </source>
</evidence>